<geneLocation type="plasmid" evidence="3 4">
    <name>pZMOB01</name>
</geneLocation>
<keyword evidence="3" id="KW-0614">Plasmid</keyword>
<accession>A0A0H3G4I9</accession>
<dbReference type="Pfam" id="PF04221">
    <property type="entry name" value="RelB"/>
    <property type="match status" value="1"/>
</dbReference>
<dbReference type="Gene3D" id="1.10.1220.10">
    <property type="entry name" value="Met repressor-like"/>
    <property type="match status" value="1"/>
</dbReference>
<evidence type="ECO:0000256" key="2">
    <source>
        <dbReference type="ARBA" id="ARBA00022649"/>
    </source>
</evidence>
<dbReference type="KEGG" id="zmm:Zmob_1758"/>
<proteinExistence type="inferred from homology"/>
<sequence>MAANQLVQARINGQIKQEAAVILESIGLTVSDAVRMMLTKVVQEKALPFDPLTPNKKTLAAMKDARAGKMKKFDSVQSLMDDLHADD</sequence>
<evidence type="ECO:0000313" key="4">
    <source>
        <dbReference type="Proteomes" id="UP000001494"/>
    </source>
</evidence>
<dbReference type="GO" id="GO:0006355">
    <property type="term" value="P:regulation of DNA-templated transcription"/>
    <property type="evidence" value="ECO:0007669"/>
    <property type="project" value="InterPro"/>
</dbReference>
<dbReference type="Proteomes" id="UP000001494">
    <property type="component" value="Plasmid pZMOB01"/>
</dbReference>
<evidence type="ECO:0000313" key="3">
    <source>
        <dbReference type="EMBL" id="AEH63565.1"/>
    </source>
</evidence>
<dbReference type="AlphaFoldDB" id="A0A0H3G4I9"/>
<keyword evidence="2" id="KW-1277">Toxin-antitoxin system</keyword>
<dbReference type="InterPro" id="IPR026262">
    <property type="entry name" value="DinJ"/>
</dbReference>
<name>A0A0H3G4I9_ZYMMA</name>
<reference evidence="3 4" key="1">
    <citation type="journal article" date="2011" name="J. Bacteriol.">
        <title>Genome sequence of the ethanol-producing Zymomonas mobilis subsp. mobilis lectotype strain ATCC 10988.</title>
        <authorList>
            <person name="Pappas K.M."/>
            <person name="Kouvelis V.N."/>
            <person name="Saunders E."/>
            <person name="Brettin T.S."/>
            <person name="Bruce D."/>
            <person name="Detter C."/>
            <person name="Balakireva M."/>
            <person name="Han C.S."/>
            <person name="Savvakis G."/>
            <person name="Kyrpides N.C."/>
            <person name="Typas M.A."/>
        </authorList>
    </citation>
    <scope>NUCLEOTIDE SEQUENCE [LARGE SCALE GENOMIC DNA]</scope>
    <source>
        <strain evidence="4">ATCC 10988 / DSM 424 / CCUG 17860 / LMG 404 / NCIMB 8938 / NRRL B-806 / ZM1</strain>
        <plasmid evidence="3">pZMOB01</plasmid>
    </source>
</reference>
<gene>
    <name evidence="3" type="ordered locus">Zmob_1758</name>
</gene>
<dbReference type="PANTHER" id="PTHR38781">
    <property type="entry name" value="ANTITOXIN DINJ-RELATED"/>
    <property type="match status" value="1"/>
</dbReference>
<dbReference type="PANTHER" id="PTHR38781:SF1">
    <property type="entry name" value="ANTITOXIN DINJ-RELATED"/>
    <property type="match status" value="1"/>
</dbReference>
<dbReference type="GO" id="GO:0000987">
    <property type="term" value="F:cis-regulatory region sequence-specific DNA binding"/>
    <property type="evidence" value="ECO:0007669"/>
    <property type="project" value="InterPro"/>
</dbReference>
<dbReference type="OrthoDB" id="9799097at2"/>
<dbReference type="GO" id="GO:0044010">
    <property type="term" value="P:single-species biofilm formation"/>
    <property type="evidence" value="ECO:0007669"/>
    <property type="project" value="InterPro"/>
</dbReference>
<dbReference type="EMBL" id="CP002851">
    <property type="protein sequence ID" value="AEH63565.1"/>
    <property type="molecule type" value="Genomic_DNA"/>
</dbReference>
<protein>
    <submittedName>
        <fullName evidence="3">Addiction module antitoxin, RelB/DinJ family</fullName>
    </submittedName>
</protein>
<dbReference type="GO" id="GO:0006351">
    <property type="term" value="P:DNA-templated transcription"/>
    <property type="evidence" value="ECO:0007669"/>
    <property type="project" value="TreeGrafter"/>
</dbReference>
<comment type="similarity">
    <text evidence="1">Belongs to the RelB/DinJ antitoxin family.</text>
</comment>
<dbReference type="HOGENOM" id="CLU_154558_12_0_5"/>
<dbReference type="NCBIfam" id="TIGR02384">
    <property type="entry name" value="RelB_DinJ"/>
    <property type="match status" value="1"/>
</dbReference>
<dbReference type="PIRSF" id="PIRSF003108">
    <property type="entry name" value="DinJ"/>
    <property type="match status" value="1"/>
</dbReference>
<dbReference type="InterPro" id="IPR007337">
    <property type="entry name" value="RelB/DinJ"/>
</dbReference>
<organism evidence="3 4">
    <name type="scientific">Zymomonas mobilis subsp. mobilis (strain ATCC 10988 / DSM 424 / LMG 404 / NCIMB 8938 / NRRL B-806 / ZM1)</name>
    <dbReference type="NCBI Taxonomy" id="555217"/>
    <lineage>
        <taxon>Bacteria</taxon>
        <taxon>Pseudomonadati</taxon>
        <taxon>Pseudomonadota</taxon>
        <taxon>Alphaproteobacteria</taxon>
        <taxon>Sphingomonadales</taxon>
        <taxon>Zymomonadaceae</taxon>
        <taxon>Zymomonas</taxon>
    </lineage>
</organism>
<dbReference type="RefSeq" id="WP_014466400.1">
    <property type="nucleotide sequence ID" value="NC_017180.1"/>
</dbReference>
<evidence type="ECO:0000256" key="1">
    <source>
        <dbReference type="ARBA" id="ARBA00010562"/>
    </source>
</evidence>
<dbReference type="InterPro" id="IPR013321">
    <property type="entry name" value="Arc_rbn_hlx_hlx"/>
</dbReference>
<dbReference type="GO" id="GO:0015643">
    <property type="term" value="F:toxic substance binding"/>
    <property type="evidence" value="ECO:0007669"/>
    <property type="project" value="InterPro"/>
</dbReference>